<dbReference type="InterPro" id="IPR036291">
    <property type="entry name" value="NAD(P)-bd_dom_sf"/>
</dbReference>
<name>A0A9P8YGK1_9PEZI</name>
<dbReference type="OrthoDB" id="5399006at2759"/>
<dbReference type="EMBL" id="JAGTJQ010000001">
    <property type="protein sequence ID" value="KAH7040131.1"/>
    <property type="molecule type" value="Genomic_DNA"/>
</dbReference>
<dbReference type="PANTHER" id="PTHR43431">
    <property type="entry name" value="OXIDOREDUCTASE, SHORT CHAIN DEHYDROGENASE/REDUCTASE FAMILY (AFU_ORTHOLOGUE AFUA_5G14000)"/>
    <property type="match status" value="1"/>
</dbReference>
<evidence type="ECO:0008006" key="3">
    <source>
        <dbReference type="Google" id="ProtNLM"/>
    </source>
</evidence>
<dbReference type="Proteomes" id="UP000756346">
    <property type="component" value="Unassembled WGS sequence"/>
</dbReference>
<dbReference type="GeneID" id="70192641"/>
<dbReference type="RefSeq" id="XP_046018186.1">
    <property type="nucleotide sequence ID" value="XM_046163095.1"/>
</dbReference>
<comment type="caution">
    <text evidence="1">The sequence shown here is derived from an EMBL/GenBank/DDBJ whole genome shotgun (WGS) entry which is preliminary data.</text>
</comment>
<accession>A0A9P8YGK1</accession>
<dbReference type="Pfam" id="PF00106">
    <property type="entry name" value="adh_short"/>
    <property type="match status" value="1"/>
</dbReference>
<dbReference type="InterPro" id="IPR002347">
    <property type="entry name" value="SDR_fam"/>
</dbReference>
<organism evidence="1 2">
    <name type="scientific">Microdochium trichocladiopsis</name>
    <dbReference type="NCBI Taxonomy" id="1682393"/>
    <lineage>
        <taxon>Eukaryota</taxon>
        <taxon>Fungi</taxon>
        <taxon>Dikarya</taxon>
        <taxon>Ascomycota</taxon>
        <taxon>Pezizomycotina</taxon>
        <taxon>Sordariomycetes</taxon>
        <taxon>Xylariomycetidae</taxon>
        <taxon>Xylariales</taxon>
        <taxon>Microdochiaceae</taxon>
        <taxon>Microdochium</taxon>
    </lineage>
</organism>
<dbReference type="Gene3D" id="3.40.50.720">
    <property type="entry name" value="NAD(P)-binding Rossmann-like Domain"/>
    <property type="match status" value="1"/>
</dbReference>
<protein>
    <recommendedName>
        <fullName evidence="3">NAD(P)-binding protein</fullName>
    </recommendedName>
</protein>
<evidence type="ECO:0000313" key="2">
    <source>
        <dbReference type="Proteomes" id="UP000756346"/>
    </source>
</evidence>
<reference evidence="1" key="1">
    <citation type="journal article" date="2021" name="Nat. Commun.">
        <title>Genetic determinants of endophytism in the Arabidopsis root mycobiome.</title>
        <authorList>
            <person name="Mesny F."/>
            <person name="Miyauchi S."/>
            <person name="Thiergart T."/>
            <person name="Pickel B."/>
            <person name="Atanasova L."/>
            <person name="Karlsson M."/>
            <person name="Huettel B."/>
            <person name="Barry K.W."/>
            <person name="Haridas S."/>
            <person name="Chen C."/>
            <person name="Bauer D."/>
            <person name="Andreopoulos W."/>
            <person name="Pangilinan J."/>
            <person name="LaButti K."/>
            <person name="Riley R."/>
            <person name="Lipzen A."/>
            <person name="Clum A."/>
            <person name="Drula E."/>
            <person name="Henrissat B."/>
            <person name="Kohler A."/>
            <person name="Grigoriev I.V."/>
            <person name="Martin F.M."/>
            <person name="Hacquard S."/>
        </authorList>
    </citation>
    <scope>NUCLEOTIDE SEQUENCE</scope>
    <source>
        <strain evidence="1">MPI-CAGE-CH-0230</strain>
    </source>
</reference>
<keyword evidence="2" id="KW-1185">Reference proteome</keyword>
<dbReference type="AlphaFoldDB" id="A0A9P8YGK1"/>
<dbReference type="SUPFAM" id="SSF51735">
    <property type="entry name" value="NAD(P)-binding Rossmann-fold domains"/>
    <property type="match status" value="1"/>
</dbReference>
<sequence length="246" mass="25775">MSSKLFAVVAGAGPGTGRATALRFAKAYPVVLLTRKPESFQDTVAEINSAGGKALGIAADAADPKSLKAAFDKIKSELPGYKLAAAVFNVSAGYGPKPFLDLSVEDFDGSVQGNARGFFVFAQATIPLLLDAVSTSEHPPTLIATGATASIRGSATFATMASGMFARRALSQSLAREFGPKGVHVAHAIIDGIIDIPRTAGRTVNGGVEDSKISAHAIADSYWHLHTQPRSAFTQELDLRPFVEKF</sequence>
<dbReference type="PANTHER" id="PTHR43431:SF7">
    <property type="entry name" value="OXIDOREDUCTASE, SHORT CHAIN DEHYDROGENASE_REDUCTASE FAMILY (AFU_ORTHOLOGUE AFUA_5G14000)"/>
    <property type="match status" value="1"/>
</dbReference>
<proteinExistence type="predicted"/>
<evidence type="ECO:0000313" key="1">
    <source>
        <dbReference type="EMBL" id="KAH7040131.1"/>
    </source>
</evidence>
<gene>
    <name evidence="1" type="ORF">B0I36DRAFT_6116</name>
</gene>